<keyword evidence="1" id="KW-0812">Transmembrane</keyword>
<feature type="transmembrane region" description="Helical" evidence="1">
    <location>
        <begin position="359"/>
        <end position="383"/>
    </location>
</feature>
<evidence type="ECO:0000313" key="2">
    <source>
        <dbReference type="EMBL" id="KRX05393.1"/>
    </source>
</evidence>
<dbReference type="AlphaFoldDB" id="A0A0V0QT76"/>
<feature type="transmembrane region" description="Helical" evidence="1">
    <location>
        <begin position="173"/>
        <end position="200"/>
    </location>
</feature>
<feature type="transmembrane region" description="Helical" evidence="1">
    <location>
        <begin position="304"/>
        <end position="328"/>
    </location>
</feature>
<feature type="transmembrane region" description="Helical" evidence="1">
    <location>
        <begin position="275"/>
        <end position="292"/>
    </location>
</feature>
<gene>
    <name evidence="2" type="ORF">PPERSA_00694</name>
</gene>
<sequence length="386" mass="43460">MVLICKSSPSKIYYFYLIICIFRWHPHSIDFLDSVVSQQNIFWLQISVCKLFAVNKPNRLQNLFKKTLNPENGKPFILIFLNHVEQTGPQLLKNNPIIFSFIHRKSVIQSNYLIFIFRVPFLQFLYNSNFSFSAVNIPFHRSNNLHRFNFFALQISHFKNPPKSPVRNPLYQLVLSIISLYNFPDFVLIMSCVFASVLFVTRTPASAAARTARTLLTFTPTTLILPALFALTALILLLILPRIISIIIIIIIIRTILLLLIVFVVLRIVVVFKPVVIYVNTSGLIVASMTRTSVPRSVSVTVTLVIPPIIIIMIIIIIIVVIIISVVFNSSISVSFSAALIIISIFIIRPAVIPPSVTIMFSVTVISLSIISVSVSIFIITVVSSS</sequence>
<feature type="transmembrane region" description="Helical" evidence="1">
    <location>
        <begin position="334"/>
        <end position="352"/>
    </location>
</feature>
<evidence type="ECO:0000256" key="1">
    <source>
        <dbReference type="SAM" id="Phobius"/>
    </source>
</evidence>
<organism evidence="2 3">
    <name type="scientific">Pseudocohnilembus persalinus</name>
    <name type="common">Ciliate</name>
    <dbReference type="NCBI Taxonomy" id="266149"/>
    <lineage>
        <taxon>Eukaryota</taxon>
        <taxon>Sar</taxon>
        <taxon>Alveolata</taxon>
        <taxon>Ciliophora</taxon>
        <taxon>Intramacronucleata</taxon>
        <taxon>Oligohymenophorea</taxon>
        <taxon>Scuticociliatia</taxon>
        <taxon>Philasterida</taxon>
        <taxon>Pseudocohnilembidae</taxon>
        <taxon>Pseudocohnilembus</taxon>
    </lineage>
</organism>
<keyword evidence="1" id="KW-1133">Transmembrane helix</keyword>
<proteinExistence type="predicted"/>
<dbReference type="EMBL" id="LDAU01000109">
    <property type="protein sequence ID" value="KRX05393.1"/>
    <property type="molecule type" value="Genomic_DNA"/>
</dbReference>
<reference evidence="2 3" key="1">
    <citation type="journal article" date="2015" name="Sci. Rep.">
        <title>Genome of the facultative scuticociliatosis pathogen Pseudocohnilembus persalinus provides insight into its virulence through horizontal gene transfer.</title>
        <authorList>
            <person name="Xiong J."/>
            <person name="Wang G."/>
            <person name="Cheng J."/>
            <person name="Tian M."/>
            <person name="Pan X."/>
            <person name="Warren A."/>
            <person name="Jiang C."/>
            <person name="Yuan D."/>
            <person name="Miao W."/>
        </authorList>
    </citation>
    <scope>NUCLEOTIDE SEQUENCE [LARGE SCALE GENOMIC DNA]</scope>
    <source>
        <strain evidence="2">36N120E</strain>
    </source>
</reference>
<dbReference type="InParanoid" id="A0A0V0QT76"/>
<dbReference type="Proteomes" id="UP000054937">
    <property type="component" value="Unassembled WGS sequence"/>
</dbReference>
<keyword evidence="3" id="KW-1185">Reference proteome</keyword>
<evidence type="ECO:0000313" key="3">
    <source>
        <dbReference type="Proteomes" id="UP000054937"/>
    </source>
</evidence>
<accession>A0A0V0QT76</accession>
<feature type="transmembrane region" description="Helical" evidence="1">
    <location>
        <begin position="247"/>
        <end position="269"/>
    </location>
</feature>
<keyword evidence="1" id="KW-0472">Membrane</keyword>
<comment type="caution">
    <text evidence="2">The sequence shown here is derived from an EMBL/GenBank/DDBJ whole genome shotgun (WGS) entry which is preliminary data.</text>
</comment>
<protein>
    <submittedName>
        <fullName evidence="2">Uncharacterized protein</fullName>
    </submittedName>
</protein>
<name>A0A0V0QT76_PSEPJ</name>
<feature type="transmembrane region" description="Helical" evidence="1">
    <location>
        <begin position="220"/>
        <end position="240"/>
    </location>
</feature>